<evidence type="ECO:0000313" key="3">
    <source>
        <dbReference type="EMBL" id="SHJ44622.1"/>
    </source>
</evidence>
<dbReference type="AlphaFoldDB" id="A0A1M6JDF6"/>
<keyword evidence="3" id="KW-0862">Zinc</keyword>
<dbReference type="STRING" id="1121302.SAMN02745163_01993"/>
<evidence type="ECO:0000313" key="4">
    <source>
        <dbReference type="Proteomes" id="UP000184310"/>
    </source>
</evidence>
<feature type="transmembrane region" description="Helical" evidence="1">
    <location>
        <begin position="95"/>
        <end position="115"/>
    </location>
</feature>
<organism evidence="3 4">
    <name type="scientific">Clostridium cavendishii DSM 21758</name>
    <dbReference type="NCBI Taxonomy" id="1121302"/>
    <lineage>
        <taxon>Bacteria</taxon>
        <taxon>Bacillati</taxon>
        <taxon>Bacillota</taxon>
        <taxon>Clostridia</taxon>
        <taxon>Eubacteriales</taxon>
        <taxon>Clostridiaceae</taxon>
        <taxon>Clostridium</taxon>
    </lineage>
</organism>
<keyword evidence="3" id="KW-0479">Metal-binding</keyword>
<gene>
    <name evidence="3" type="ORF">SAMN02745163_01993</name>
</gene>
<dbReference type="SUPFAM" id="SSF69304">
    <property type="entry name" value="Tricorn protease N-terminal domain"/>
    <property type="match status" value="1"/>
</dbReference>
<reference evidence="3 4" key="1">
    <citation type="submission" date="2016-11" db="EMBL/GenBank/DDBJ databases">
        <authorList>
            <person name="Jaros S."/>
            <person name="Januszkiewicz K."/>
            <person name="Wedrychowicz H."/>
        </authorList>
    </citation>
    <scope>NUCLEOTIDE SEQUENCE [LARGE SCALE GENOMIC DNA]</scope>
    <source>
        <strain evidence="3 4">DSM 21758</strain>
    </source>
</reference>
<keyword evidence="1" id="KW-0812">Transmembrane</keyword>
<proteinExistence type="predicted"/>
<dbReference type="Pfam" id="PF13490">
    <property type="entry name" value="zf-HC2"/>
    <property type="match status" value="1"/>
</dbReference>
<keyword evidence="3" id="KW-0863">Zinc-finger</keyword>
<dbReference type="GO" id="GO:0008270">
    <property type="term" value="F:zinc ion binding"/>
    <property type="evidence" value="ECO:0007669"/>
    <property type="project" value="UniProtKB-KW"/>
</dbReference>
<sequence length="499" mass="58217">MKCSNCIKLISNVLEGDITTQELNEFKKHIEECDECRVEYNFSKEAREGLKKNIDIEGFVFTDCKDELMSKIDKNKYKDKKKNKLRKNYSFLKKLSPIIAACIIGIIIITNYSAISKFFIENKVSDKNKEITDTMNLENINPNTAKLKSIKDSDKFIVKEIPNDYGYRGIYDKDNLIVTKSFFEESSESFLFNVNTGKLQNFISVAKPENYIIDIKYDGNFVLWLEFTKSSMLKSVGKNLWFVFAKNIKTNEVFMMQKGELRLGTTRVPEITLNNGIGTVKSLDKQGNCDKFLFLDLNNKTLKEIGTDDSEKDPIFNFLGVTRVQDKILWCKRNDKNNEVYDIYYYDLKSNEKKQLPYSSSDKDLCGYGEYILVNNNGKVNLLNINTSKMVNLVNINTSKIVKITEENMNMFKDESGFYYSKFFSNFCLTKDYIYFKCDQFENINAFIYDINENIYYKILDKVDYQKEHIGRIYCKDRSMILYCIDSTKITKALYIVAK</sequence>
<dbReference type="Proteomes" id="UP000184310">
    <property type="component" value="Unassembled WGS sequence"/>
</dbReference>
<evidence type="ECO:0000256" key="1">
    <source>
        <dbReference type="SAM" id="Phobius"/>
    </source>
</evidence>
<accession>A0A1M6JDF6</accession>
<feature type="domain" description="Putative zinc-finger" evidence="2">
    <location>
        <begin position="3"/>
        <end position="37"/>
    </location>
</feature>
<keyword evidence="1" id="KW-0472">Membrane</keyword>
<dbReference type="InterPro" id="IPR027383">
    <property type="entry name" value="Znf_put"/>
</dbReference>
<dbReference type="OrthoDB" id="9808253at2"/>
<protein>
    <submittedName>
        <fullName evidence="3">Putative zinc-finger</fullName>
    </submittedName>
</protein>
<keyword evidence="4" id="KW-1185">Reference proteome</keyword>
<evidence type="ECO:0000259" key="2">
    <source>
        <dbReference type="Pfam" id="PF13490"/>
    </source>
</evidence>
<dbReference type="EMBL" id="FQZB01000008">
    <property type="protein sequence ID" value="SHJ44622.1"/>
    <property type="molecule type" value="Genomic_DNA"/>
</dbReference>
<keyword evidence="1" id="KW-1133">Transmembrane helix</keyword>
<name>A0A1M6JDF6_9CLOT</name>
<dbReference type="RefSeq" id="WP_072986571.1">
    <property type="nucleotide sequence ID" value="NZ_FQZB01000008.1"/>
</dbReference>